<reference evidence="1" key="2">
    <citation type="journal article" date="2015" name="Fish Shellfish Immunol.">
        <title>Early steps in the European eel (Anguilla anguilla)-Vibrio vulnificus interaction in the gills: Role of the RtxA13 toxin.</title>
        <authorList>
            <person name="Callol A."/>
            <person name="Pajuelo D."/>
            <person name="Ebbesson L."/>
            <person name="Teles M."/>
            <person name="MacKenzie S."/>
            <person name="Amaro C."/>
        </authorList>
    </citation>
    <scope>NUCLEOTIDE SEQUENCE</scope>
</reference>
<dbReference type="AlphaFoldDB" id="A0A0E9S1G5"/>
<evidence type="ECO:0000313" key="1">
    <source>
        <dbReference type="EMBL" id="JAH35141.1"/>
    </source>
</evidence>
<proteinExistence type="predicted"/>
<name>A0A0E9S1G5_ANGAN</name>
<accession>A0A0E9S1G5</accession>
<protein>
    <submittedName>
        <fullName evidence="1">Uncharacterized protein</fullName>
    </submittedName>
</protein>
<dbReference type="EMBL" id="GBXM01073436">
    <property type="protein sequence ID" value="JAH35141.1"/>
    <property type="molecule type" value="Transcribed_RNA"/>
</dbReference>
<organism evidence="1">
    <name type="scientific">Anguilla anguilla</name>
    <name type="common">European freshwater eel</name>
    <name type="synonym">Muraena anguilla</name>
    <dbReference type="NCBI Taxonomy" id="7936"/>
    <lineage>
        <taxon>Eukaryota</taxon>
        <taxon>Metazoa</taxon>
        <taxon>Chordata</taxon>
        <taxon>Craniata</taxon>
        <taxon>Vertebrata</taxon>
        <taxon>Euteleostomi</taxon>
        <taxon>Actinopterygii</taxon>
        <taxon>Neopterygii</taxon>
        <taxon>Teleostei</taxon>
        <taxon>Anguilliformes</taxon>
        <taxon>Anguillidae</taxon>
        <taxon>Anguilla</taxon>
    </lineage>
</organism>
<sequence length="56" mass="6802">MFYFYLFYFLICQMKPHFQVPTFDLFSERYNFVPLFISNTADFPSHCFFLAVLLSP</sequence>
<reference evidence="1" key="1">
    <citation type="submission" date="2014-11" db="EMBL/GenBank/DDBJ databases">
        <authorList>
            <person name="Amaro Gonzalez C."/>
        </authorList>
    </citation>
    <scope>NUCLEOTIDE SEQUENCE</scope>
</reference>